<dbReference type="AlphaFoldDB" id="A0A1Y3BAE1"/>
<organism evidence="2 3">
    <name type="scientific">Euroglyphus maynei</name>
    <name type="common">Mayne's house dust mite</name>
    <dbReference type="NCBI Taxonomy" id="6958"/>
    <lineage>
        <taxon>Eukaryota</taxon>
        <taxon>Metazoa</taxon>
        <taxon>Ecdysozoa</taxon>
        <taxon>Arthropoda</taxon>
        <taxon>Chelicerata</taxon>
        <taxon>Arachnida</taxon>
        <taxon>Acari</taxon>
        <taxon>Acariformes</taxon>
        <taxon>Sarcoptiformes</taxon>
        <taxon>Astigmata</taxon>
        <taxon>Psoroptidia</taxon>
        <taxon>Analgoidea</taxon>
        <taxon>Pyroglyphidae</taxon>
        <taxon>Pyroglyphinae</taxon>
        <taxon>Euroglyphus</taxon>
    </lineage>
</organism>
<accession>A0A1Y3BAE1</accession>
<name>A0A1Y3BAE1_EURMA</name>
<evidence type="ECO:0000313" key="3">
    <source>
        <dbReference type="Proteomes" id="UP000194236"/>
    </source>
</evidence>
<dbReference type="InterPro" id="IPR036179">
    <property type="entry name" value="Ig-like_dom_sf"/>
</dbReference>
<dbReference type="Pfam" id="PF07679">
    <property type="entry name" value="I-set"/>
    <property type="match status" value="1"/>
</dbReference>
<dbReference type="Proteomes" id="UP000194236">
    <property type="component" value="Unassembled WGS sequence"/>
</dbReference>
<dbReference type="SUPFAM" id="SSF48726">
    <property type="entry name" value="Immunoglobulin"/>
    <property type="match status" value="1"/>
</dbReference>
<evidence type="ECO:0000259" key="1">
    <source>
        <dbReference type="PROSITE" id="PS50835"/>
    </source>
</evidence>
<comment type="caution">
    <text evidence="2">The sequence shown here is derived from an EMBL/GenBank/DDBJ whole genome shotgun (WGS) entry which is preliminary data.</text>
</comment>
<keyword evidence="3" id="KW-1185">Reference proteome</keyword>
<gene>
    <name evidence="2" type="ORF">BLA29_009636</name>
</gene>
<dbReference type="EMBL" id="MUJZ01038640">
    <property type="protein sequence ID" value="OTF76195.1"/>
    <property type="molecule type" value="Genomic_DNA"/>
</dbReference>
<protein>
    <recommendedName>
        <fullName evidence="1">Ig-like domain-containing protein</fullName>
    </recommendedName>
</protein>
<dbReference type="PROSITE" id="PS50835">
    <property type="entry name" value="IG_LIKE"/>
    <property type="match status" value="1"/>
</dbReference>
<dbReference type="Gene3D" id="2.60.40.10">
    <property type="entry name" value="Immunoglobulins"/>
    <property type="match status" value="1"/>
</dbReference>
<proteinExistence type="predicted"/>
<sequence length="87" mass="10555">MNISEIRWYKDHRQLDFSNENNNKIWMSRDERGTPMLTIRNIDRNDSANYKCRIRNKFGASDSITMARLEVACMYFIDYIFIVFFEN</sequence>
<evidence type="ECO:0000313" key="2">
    <source>
        <dbReference type="EMBL" id="OTF76195.1"/>
    </source>
</evidence>
<dbReference type="InterPro" id="IPR013098">
    <property type="entry name" value="Ig_I-set"/>
</dbReference>
<dbReference type="InterPro" id="IPR013783">
    <property type="entry name" value="Ig-like_fold"/>
</dbReference>
<reference evidence="2 3" key="1">
    <citation type="submission" date="2017-03" db="EMBL/GenBank/DDBJ databases">
        <title>Genome Survey of Euroglyphus maynei.</title>
        <authorList>
            <person name="Arlian L.G."/>
            <person name="Morgan M.S."/>
            <person name="Rider S.D."/>
        </authorList>
    </citation>
    <scope>NUCLEOTIDE SEQUENCE [LARGE SCALE GENOMIC DNA]</scope>
    <source>
        <strain evidence="2">Arlian Lab</strain>
        <tissue evidence="2">Whole body</tissue>
    </source>
</reference>
<feature type="domain" description="Ig-like" evidence="1">
    <location>
        <begin position="1"/>
        <end position="70"/>
    </location>
</feature>
<dbReference type="InterPro" id="IPR007110">
    <property type="entry name" value="Ig-like_dom"/>
</dbReference>